<accession>I3IJP5</accession>
<evidence type="ECO:0000313" key="3">
    <source>
        <dbReference type="EMBL" id="GAB61940.1"/>
    </source>
</evidence>
<evidence type="ECO:0000256" key="1">
    <source>
        <dbReference type="SAM" id="MobiDB-lite"/>
    </source>
</evidence>
<keyword evidence="2" id="KW-0472">Membrane</keyword>
<keyword evidence="4" id="KW-1185">Reference proteome</keyword>
<keyword evidence="2" id="KW-0812">Transmembrane</keyword>
<feature type="compositionally biased region" description="Polar residues" evidence="1">
    <location>
        <begin position="49"/>
        <end position="59"/>
    </location>
</feature>
<proteinExistence type="predicted"/>
<keyword evidence="2" id="KW-1133">Transmembrane helix</keyword>
<feature type="transmembrane region" description="Helical" evidence="2">
    <location>
        <begin position="119"/>
        <end position="138"/>
    </location>
</feature>
<feature type="transmembrane region" description="Helical" evidence="2">
    <location>
        <begin position="92"/>
        <end position="112"/>
    </location>
</feature>
<organism evidence="3 4">
    <name type="scientific">Candidatus Jettenia caeni</name>
    <dbReference type="NCBI Taxonomy" id="247490"/>
    <lineage>
        <taxon>Bacteria</taxon>
        <taxon>Pseudomonadati</taxon>
        <taxon>Planctomycetota</taxon>
        <taxon>Candidatus Brocadiia</taxon>
        <taxon>Candidatus Brocadiales</taxon>
        <taxon>Candidatus Brocadiaceae</taxon>
        <taxon>Candidatus Jettenia</taxon>
    </lineage>
</organism>
<reference evidence="3 4" key="1">
    <citation type="journal article" date="2012" name="FEBS Lett.">
        <title>Anammox organism KSU-1 expresses a NirK-type copper-containing nitrite reductase instead of a NirS-type with cytochrome cd1.</title>
        <authorList>
            <person name="Hira D."/>
            <person name="Toh H."/>
            <person name="Migita C.T."/>
            <person name="Okubo H."/>
            <person name="Nishiyama T."/>
            <person name="Hattori M."/>
            <person name="Furukawa K."/>
            <person name="Fujii T."/>
        </authorList>
    </citation>
    <scope>NUCLEOTIDE SEQUENCE [LARGE SCALE GENOMIC DNA]</scope>
</reference>
<protein>
    <submittedName>
        <fullName evidence="3">Uncharacterized protein</fullName>
    </submittedName>
</protein>
<evidence type="ECO:0000256" key="2">
    <source>
        <dbReference type="SAM" id="Phobius"/>
    </source>
</evidence>
<feature type="region of interest" description="Disordered" evidence="1">
    <location>
        <begin position="35"/>
        <end position="63"/>
    </location>
</feature>
<dbReference type="Proteomes" id="UP000002985">
    <property type="component" value="Unassembled WGS sequence"/>
</dbReference>
<comment type="caution">
    <text evidence="3">The sequence shown here is derived from an EMBL/GenBank/DDBJ whole genome shotgun (WGS) entry which is preliminary data.</text>
</comment>
<name>I3IJP5_9BACT</name>
<evidence type="ECO:0000313" key="4">
    <source>
        <dbReference type="Proteomes" id="UP000002985"/>
    </source>
</evidence>
<sequence length="145" mass="16522">MRQDKQDKNNNFVHPVSINSFYDRFLLERKQHTPTPIVETQDVAPLQENEPTPNPSQEGSIKVPSWEGIEGWVDTITYFASLVMPALPDDSFWKFNVTVLGILLSLLFIHAISGEMRHLASLRPSFFVYFVVYLASAFDPYPTCG</sequence>
<gene>
    <name evidence="3" type="ORF">KSU1_C0344</name>
</gene>
<dbReference type="AlphaFoldDB" id="I3IJP5"/>
<dbReference type="EMBL" id="BAFH01000003">
    <property type="protein sequence ID" value="GAB61940.1"/>
    <property type="molecule type" value="Genomic_DNA"/>
</dbReference>